<feature type="transmembrane region" description="Helical" evidence="8">
    <location>
        <begin position="186"/>
        <end position="211"/>
    </location>
</feature>
<feature type="transmembrane region" description="Helical" evidence="8">
    <location>
        <begin position="43"/>
        <end position="62"/>
    </location>
</feature>
<feature type="transmembrane region" description="Helical" evidence="8">
    <location>
        <begin position="159"/>
        <end position="174"/>
    </location>
</feature>
<dbReference type="GO" id="GO:0005886">
    <property type="term" value="C:plasma membrane"/>
    <property type="evidence" value="ECO:0007669"/>
    <property type="project" value="UniProtKB-SubCell"/>
</dbReference>
<protein>
    <recommendedName>
        <fullName evidence="9">Glycosyltransferase RgtA/B/C/D-like domain-containing protein</fullName>
    </recommendedName>
</protein>
<feature type="transmembrane region" description="Helical" evidence="8">
    <location>
        <begin position="419"/>
        <end position="444"/>
    </location>
</feature>
<feature type="transmembrane region" description="Helical" evidence="8">
    <location>
        <begin position="369"/>
        <end position="388"/>
    </location>
</feature>
<keyword evidence="7 8" id="KW-0472">Membrane</keyword>
<comment type="caution">
    <text evidence="10">The sequence shown here is derived from an EMBL/GenBank/DDBJ whole genome shotgun (WGS) entry which is preliminary data.</text>
</comment>
<keyword evidence="4" id="KW-0808">Transferase</keyword>
<evidence type="ECO:0000256" key="5">
    <source>
        <dbReference type="ARBA" id="ARBA00022692"/>
    </source>
</evidence>
<dbReference type="PANTHER" id="PTHR33908:SF11">
    <property type="entry name" value="MEMBRANE PROTEIN"/>
    <property type="match status" value="1"/>
</dbReference>
<feature type="transmembrane region" description="Helical" evidence="8">
    <location>
        <begin position="133"/>
        <end position="153"/>
    </location>
</feature>
<evidence type="ECO:0000256" key="6">
    <source>
        <dbReference type="ARBA" id="ARBA00022989"/>
    </source>
</evidence>
<keyword evidence="6 8" id="KW-1133">Transmembrane helix</keyword>
<evidence type="ECO:0000313" key="10">
    <source>
        <dbReference type="EMBL" id="OHA93034.1"/>
    </source>
</evidence>
<sequence length="589" mass="68192">MFWDNIYANVKSNGIQNNFILIPSCYMINRIIDWFKMHEKTTLFILVLLFLATRLGGAGLPLHQDEYKWPIVVNPANIGSTIPHPPLGQFIYRTAGSMIGFNTHFRFVPVFFGLLNLLLLYYLMRFLFGRKEALIASFIWIFSYFSVLASLMVDTDGEIMPFFFLLALIGYFKIKKTTGKEKYKWLILLGLACILGFLVKVSFLLAIFAIIADFIWSKKNDISKKDILRYIVRLGFFLGLLTVLLVFSVKIFPFFKLEESISYWGRFLIDFSSRSWFQTVIQCIKALLYSSPFLVLVPLLDLKGIFYKAKLFIFFLLFSIVFYVILFDFSAGALDRYLQLLVLPLTVLTTLVIAQIVRTKDRRTKEFFLFGLIIGLILILLQSLPHYVPSLHPKSEWITRIASLKWNFVYPFSGGSGPLGFYVSFLVIGFSWIISLVAVVFAMIKPQYKKLVLIFLLPLGLVYNGLFVEEYLVGHWNGHAQFLLYPAVEYIKNNPDIDKIITFNDNGGHEIRGIGKYGRRLYIDPKFPGQIDYMNQNKAYYFVLDVPRIDQRSVYRKYFDTCKVLYTEVDKKMSATVYDCHGIPDISVY</sequence>
<organism evidence="10 11">
    <name type="scientific">Candidatus Zambryskibacteria bacterium RIFCSPHIGHO2_02_38_10.5</name>
    <dbReference type="NCBI Taxonomy" id="1802742"/>
    <lineage>
        <taxon>Bacteria</taxon>
        <taxon>Candidatus Zambryskiibacteriota</taxon>
    </lineage>
</organism>
<feature type="transmembrane region" description="Helical" evidence="8">
    <location>
        <begin position="451"/>
        <end position="468"/>
    </location>
</feature>
<dbReference type="PANTHER" id="PTHR33908">
    <property type="entry name" value="MANNOSYLTRANSFERASE YKCB-RELATED"/>
    <property type="match status" value="1"/>
</dbReference>
<keyword evidence="5 8" id="KW-0812">Transmembrane</keyword>
<dbReference type="Pfam" id="PF13231">
    <property type="entry name" value="PMT_2"/>
    <property type="match status" value="1"/>
</dbReference>
<feature type="transmembrane region" description="Helical" evidence="8">
    <location>
        <begin position="231"/>
        <end position="252"/>
    </location>
</feature>
<feature type="transmembrane region" description="Helical" evidence="8">
    <location>
        <begin position="337"/>
        <end position="357"/>
    </location>
</feature>
<evidence type="ECO:0000256" key="7">
    <source>
        <dbReference type="ARBA" id="ARBA00023136"/>
    </source>
</evidence>
<dbReference type="AlphaFoldDB" id="A0A1G2T6Z5"/>
<dbReference type="Proteomes" id="UP000179264">
    <property type="component" value="Unassembled WGS sequence"/>
</dbReference>
<feature type="transmembrane region" description="Helical" evidence="8">
    <location>
        <begin position="311"/>
        <end position="331"/>
    </location>
</feature>
<dbReference type="InterPro" id="IPR038731">
    <property type="entry name" value="RgtA/B/C-like"/>
</dbReference>
<feature type="transmembrane region" description="Helical" evidence="8">
    <location>
        <begin position="107"/>
        <end position="124"/>
    </location>
</feature>
<evidence type="ECO:0000256" key="1">
    <source>
        <dbReference type="ARBA" id="ARBA00004651"/>
    </source>
</evidence>
<keyword evidence="2" id="KW-1003">Cell membrane</keyword>
<comment type="subcellular location">
    <subcellularLocation>
        <location evidence="1">Cell membrane</location>
        <topology evidence="1">Multi-pass membrane protein</topology>
    </subcellularLocation>
</comment>
<evidence type="ECO:0000259" key="9">
    <source>
        <dbReference type="Pfam" id="PF13231"/>
    </source>
</evidence>
<dbReference type="InterPro" id="IPR050297">
    <property type="entry name" value="LipidA_mod_glycosyltrf_83"/>
</dbReference>
<gene>
    <name evidence="10" type="ORF">A2W58_02085</name>
</gene>
<proteinExistence type="predicted"/>
<keyword evidence="3" id="KW-0328">Glycosyltransferase</keyword>
<evidence type="ECO:0000313" key="11">
    <source>
        <dbReference type="Proteomes" id="UP000179264"/>
    </source>
</evidence>
<reference evidence="10 11" key="1">
    <citation type="journal article" date="2016" name="Nat. Commun.">
        <title>Thousands of microbial genomes shed light on interconnected biogeochemical processes in an aquifer system.</title>
        <authorList>
            <person name="Anantharaman K."/>
            <person name="Brown C.T."/>
            <person name="Hug L.A."/>
            <person name="Sharon I."/>
            <person name="Castelle C.J."/>
            <person name="Probst A.J."/>
            <person name="Thomas B.C."/>
            <person name="Singh A."/>
            <person name="Wilkins M.J."/>
            <person name="Karaoz U."/>
            <person name="Brodie E.L."/>
            <person name="Williams K.H."/>
            <person name="Hubbard S.S."/>
            <person name="Banfield J.F."/>
        </authorList>
    </citation>
    <scope>NUCLEOTIDE SEQUENCE [LARGE SCALE GENOMIC DNA]</scope>
</reference>
<evidence type="ECO:0000256" key="4">
    <source>
        <dbReference type="ARBA" id="ARBA00022679"/>
    </source>
</evidence>
<evidence type="ECO:0000256" key="8">
    <source>
        <dbReference type="SAM" id="Phobius"/>
    </source>
</evidence>
<dbReference type="EMBL" id="MHVL01000028">
    <property type="protein sequence ID" value="OHA93034.1"/>
    <property type="molecule type" value="Genomic_DNA"/>
</dbReference>
<accession>A0A1G2T6Z5</accession>
<dbReference type="GO" id="GO:0009103">
    <property type="term" value="P:lipopolysaccharide biosynthetic process"/>
    <property type="evidence" value="ECO:0007669"/>
    <property type="project" value="UniProtKB-ARBA"/>
</dbReference>
<name>A0A1G2T6Z5_9BACT</name>
<evidence type="ECO:0000256" key="3">
    <source>
        <dbReference type="ARBA" id="ARBA00022676"/>
    </source>
</evidence>
<feature type="domain" description="Glycosyltransferase RgtA/B/C/D-like" evidence="9">
    <location>
        <begin position="84"/>
        <end position="239"/>
    </location>
</feature>
<evidence type="ECO:0000256" key="2">
    <source>
        <dbReference type="ARBA" id="ARBA00022475"/>
    </source>
</evidence>
<dbReference type="GO" id="GO:0016763">
    <property type="term" value="F:pentosyltransferase activity"/>
    <property type="evidence" value="ECO:0007669"/>
    <property type="project" value="TreeGrafter"/>
</dbReference>